<name>A0A6M4MC29_9ALTE</name>
<evidence type="ECO:0000256" key="2">
    <source>
        <dbReference type="ARBA" id="ARBA00022448"/>
    </source>
</evidence>
<proteinExistence type="predicted"/>
<reference evidence="9 10" key="2">
    <citation type="submission" date="2020-04" db="EMBL/GenBank/DDBJ databases">
        <title>Complete genome sequence of Alteromonas pelagimontana 5.12T.</title>
        <authorList>
            <person name="Sinha R.K."/>
            <person name="Krishnan K.P."/>
            <person name="Kurian J.P."/>
        </authorList>
    </citation>
    <scope>NUCLEOTIDE SEQUENCE [LARGE SCALE GENOMIC DNA]</scope>
    <source>
        <strain evidence="9 10">5.12</strain>
    </source>
</reference>
<dbReference type="InterPro" id="IPR010290">
    <property type="entry name" value="TM_effector"/>
</dbReference>
<feature type="domain" description="Major facilitator superfamily (MFS) profile" evidence="8">
    <location>
        <begin position="1"/>
        <end position="192"/>
    </location>
</feature>
<keyword evidence="3" id="KW-1003">Cell membrane</keyword>
<feature type="transmembrane region" description="Helical" evidence="7">
    <location>
        <begin position="46"/>
        <end position="67"/>
    </location>
</feature>
<dbReference type="Gene3D" id="1.20.1250.20">
    <property type="entry name" value="MFS general substrate transporter like domains"/>
    <property type="match status" value="1"/>
</dbReference>
<keyword evidence="2" id="KW-0813">Transport</keyword>
<evidence type="ECO:0000256" key="3">
    <source>
        <dbReference type="ARBA" id="ARBA00022475"/>
    </source>
</evidence>
<evidence type="ECO:0000256" key="7">
    <source>
        <dbReference type="SAM" id="Phobius"/>
    </source>
</evidence>
<evidence type="ECO:0000256" key="5">
    <source>
        <dbReference type="ARBA" id="ARBA00022989"/>
    </source>
</evidence>
<dbReference type="PROSITE" id="PS50850">
    <property type="entry name" value="MFS"/>
    <property type="match status" value="1"/>
</dbReference>
<organism evidence="9 10">
    <name type="scientific">Alteromonas pelagimontana</name>
    <dbReference type="NCBI Taxonomy" id="1858656"/>
    <lineage>
        <taxon>Bacteria</taxon>
        <taxon>Pseudomonadati</taxon>
        <taxon>Pseudomonadota</taxon>
        <taxon>Gammaproteobacteria</taxon>
        <taxon>Alteromonadales</taxon>
        <taxon>Alteromonadaceae</taxon>
        <taxon>Alteromonas/Salinimonas group</taxon>
        <taxon>Alteromonas</taxon>
    </lineage>
</organism>
<dbReference type="Proteomes" id="UP000219285">
    <property type="component" value="Chromosome"/>
</dbReference>
<dbReference type="AlphaFoldDB" id="A0A6M4MC29"/>
<dbReference type="OrthoDB" id="7283966at2"/>
<sequence length="402" mass="43470">MSVTERLSVSFYVFLIGRAVFSAIDAIVVTSIAWHLYESTKDPFDLALVGLFQIAPIYLFFVLTGWVVDHVSRKRILQIGAVVQLAVLIMVALLMQSGDFNKWYLLGLIAGLGSVKAFLSPALQAILPNLVTKSQLSSAIALTSTVWNVSLTGGPFIAGLLIALLNFKIYWVIVALALITSVCFFWLPPIKAANTMKRSASDLWRGFSFLRDNRIVLGSLLLDLLIVLGGSVVALLPIYASDILKIGPEGLGLLRSMPAIGAVLVGIYLTRYKTEFENTGRTLFTALSVFSLSVILFALTDNVWLSCTCLFIYGASDMFSVVIRGAAIHHNTPDELRGRVSALNSIFIASSNQLGDFRAGSVAAVAGPVNAALIGGVTSVAVVVWGYSRFTNLRKLKSSRVE</sequence>
<evidence type="ECO:0000256" key="1">
    <source>
        <dbReference type="ARBA" id="ARBA00004651"/>
    </source>
</evidence>
<dbReference type="PANTHER" id="PTHR23513">
    <property type="entry name" value="INTEGRAL MEMBRANE EFFLUX PROTEIN-RELATED"/>
    <property type="match status" value="1"/>
</dbReference>
<comment type="subcellular location">
    <subcellularLocation>
        <location evidence="1">Cell membrane</location>
        <topology evidence="1">Multi-pass membrane protein</topology>
    </subcellularLocation>
</comment>
<feature type="transmembrane region" description="Helical" evidence="7">
    <location>
        <begin position="79"/>
        <end position="97"/>
    </location>
</feature>
<dbReference type="KEGG" id="apel:CA267_007880"/>
<evidence type="ECO:0000256" key="6">
    <source>
        <dbReference type="ARBA" id="ARBA00023136"/>
    </source>
</evidence>
<dbReference type="InterPro" id="IPR020846">
    <property type="entry name" value="MFS_dom"/>
</dbReference>
<dbReference type="RefSeq" id="WP_075607995.1">
    <property type="nucleotide sequence ID" value="NZ_CP052766.1"/>
</dbReference>
<evidence type="ECO:0000313" key="10">
    <source>
        <dbReference type="Proteomes" id="UP000219285"/>
    </source>
</evidence>
<feature type="transmembrane region" description="Helical" evidence="7">
    <location>
        <begin position="215"/>
        <end position="240"/>
    </location>
</feature>
<keyword evidence="10" id="KW-1185">Reference proteome</keyword>
<feature type="transmembrane region" description="Helical" evidence="7">
    <location>
        <begin position="139"/>
        <end position="163"/>
    </location>
</feature>
<dbReference type="CDD" id="cd06173">
    <property type="entry name" value="MFS_MefA_like"/>
    <property type="match status" value="1"/>
</dbReference>
<feature type="transmembrane region" description="Helical" evidence="7">
    <location>
        <begin position="169"/>
        <end position="188"/>
    </location>
</feature>
<evidence type="ECO:0000259" key="8">
    <source>
        <dbReference type="PROSITE" id="PS50850"/>
    </source>
</evidence>
<accession>A0A6M4MC29</accession>
<evidence type="ECO:0000313" key="9">
    <source>
        <dbReference type="EMBL" id="QJR80703.1"/>
    </source>
</evidence>
<feature type="transmembrane region" description="Helical" evidence="7">
    <location>
        <begin position="362"/>
        <end position="387"/>
    </location>
</feature>
<feature type="transmembrane region" description="Helical" evidence="7">
    <location>
        <begin position="282"/>
        <end position="300"/>
    </location>
</feature>
<dbReference type="PANTHER" id="PTHR23513:SF9">
    <property type="entry name" value="ENTEROBACTIN EXPORTER ENTS"/>
    <property type="match status" value="1"/>
</dbReference>
<dbReference type="GO" id="GO:0022857">
    <property type="term" value="F:transmembrane transporter activity"/>
    <property type="evidence" value="ECO:0007669"/>
    <property type="project" value="InterPro"/>
</dbReference>
<dbReference type="EMBL" id="CP052766">
    <property type="protein sequence ID" value="QJR80703.1"/>
    <property type="molecule type" value="Genomic_DNA"/>
</dbReference>
<reference evidence="10" key="1">
    <citation type="submission" date="2014-12" db="EMBL/GenBank/DDBJ databases">
        <title>Complete genome sequence of a multi-drug resistant Klebsiella pneumoniae.</title>
        <authorList>
            <person name="Hua X."/>
            <person name="Chen Q."/>
            <person name="Li X."/>
            <person name="Feng Y."/>
            <person name="Ruan Z."/>
            <person name="Yu Y."/>
        </authorList>
    </citation>
    <scope>NUCLEOTIDE SEQUENCE [LARGE SCALE GENOMIC DNA]</scope>
    <source>
        <strain evidence="10">5.12</strain>
    </source>
</reference>
<dbReference type="Pfam" id="PF05977">
    <property type="entry name" value="MFS_3"/>
    <property type="match status" value="1"/>
</dbReference>
<feature type="transmembrane region" description="Helical" evidence="7">
    <location>
        <begin position="252"/>
        <end position="270"/>
    </location>
</feature>
<protein>
    <submittedName>
        <fullName evidence="9">MFS transporter</fullName>
    </submittedName>
</protein>
<keyword evidence="6 7" id="KW-0472">Membrane</keyword>
<evidence type="ECO:0000256" key="4">
    <source>
        <dbReference type="ARBA" id="ARBA00022692"/>
    </source>
</evidence>
<dbReference type="SUPFAM" id="SSF103473">
    <property type="entry name" value="MFS general substrate transporter"/>
    <property type="match status" value="1"/>
</dbReference>
<keyword evidence="4 7" id="KW-0812">Transmembrane</keyword>
<keyword evidence="5 7" id="KW-1133">Transmembrane helix</keyword>
<feature type="transmembrane region" description="Helical" evidence="7">
    <location>
        <begin position="103"/>
        <end position="127"/>
    </location>
</feature>
<gene>
    <name evidence="9" type="ORF">CA267_007880</name>
</gene>
<dbReference type="InterPro" id="IPR036259">
    <property type="entry name" value="MFS_trans_sf"/>
</dbReference>
<dbReference type="GO" id="GO:0005886">
    <property type="term" value="C:plasma membrane"/>
    <property type="evidence" value="ECO:0007669"/>
    <property type="project" value="UniProtKB-SubCell"/>
</dbReference>
<feature type="transmembrane region" description="Helical" evidence="7">
    <location>
        <begin position="12"/>
        <end position="34"/>
    </location>
</feature>